<evidence type="ECO:0000256" key="10">
    <source>
        <dbReference type="ARBA" id="ARBA00048679"/>
    </source>
</evidence>
<evidence type="ECO:0000256" key="2">
    <source>
        <dbReference type="ARBA" id="ARBA00012513"/>
    </source>
</evidence>
<dbReference type="CDD" id="cd12195">
    <property type="entry name" value="CIPK_C"/>
    <property type="match status" value="1"/>
</dbReference>
<evidence type="ECO:0000256" key="7">
    <source>
        <dbReference type="ARBA" id="ARBA00022840"/>
    </source>
</evidence>
<dbReference type="OrthoDB" id="541276at2759"/>
<dbReference type="GO" id="GO:0007165">
    <property type="term" value="P:signal transduction"/>
    <property type="evidence" value="ECO:0007669"/>
    <property type="project" value="InterPro"/>
</dbReference>
<keyword evidence="5 12" id="KW-0547">Nucleotide-binding</keyword>
<proteinExistence type="inferred from homology"/>
<dbReference type="PROSITE" id="PS00108">
    <property type="entry name" value="PROTEIN_KINASE_ST"/>
    <property type="match status" value="1"/>
</dbReference>
<accession>A0A5J9T905</accession>
<evidence type="ECO:0000256" key="14">
    <source>
        <dbReference type="SAM" id="MobiDB-lite"/>
    </source>
</evidence>
<evidence type="ECO:0000256" key="11">
    <source>
        <dbReference type="ARBA" id="ARBA00058225"/>
    </source>
</evidence>
<evidence type="ECO:0000256" key="12">
    <source>
        <dbReference type="PROSITE-ProRule" id="PRU10141"/>
    </source>
</evidence>
<evidence type="ECO:0000256" key="13">
    <source>
        <dbReference type="RuleBase" id="RU000304"/>
    </source>
</evidence>
<evidence type="ECO:0000256" key="1">
    <source>
        <dbReference type="ARBA" id="ARBA00006234"/>
    </source>
</evidence>
<comment type="catalytic activity">
    <reaction evidence="10">
        <text>L-seryl-[protein] + ATP = O-phospho-L-seryl-[protein] + ADP + H(+)</text>
        <dbReference type="Rhea" id="RHEA:17989"/>
        <dbReference type="Rhea" id="RHEA-COMP:9863"/>
        <dbReference type="Rhea" id="RHEA-COMP:11604"/>
        <dbReference type="ChEBI" id="CHEBI:15378"/>
        <dbReference type="ChEBI" id="CHEBI:29999"/>
        <dbReference type="ChEBI" id="CHEBI:30616"/>
        <dbReference type="ChEBI" id="CHEBI:83421"/>
        <dbReference type="ChEBI" id="CHEBI:456216"/>
        <dbReference type="EC" id="2.7.11.1"/>
    </reaction>
</comment>
<dbReference type="Gene3D" id="3.30.310.80">
    <property type="entry name" value="Kinase associated domain 1, KA1"/>
    <property type="match status" value="1"/>
</dbReference>
<comment type="catalytic activity">
    <reaction evidence="9">
        <text>L-threonyl-[protein] + ATP = O-phospho-L-threonyl-[protein] + ADP + H(+)</text>
        <dbReference type="Rhea" id="RHEA:46608"/>
        <dbReference type="Rhea" id="RHEA-COMP:11060"/>
        <dbReference type="Rhea" id="RHEA-COMP:11605"/>
        <dbReference type="ChEBI" id="CHEBI:15378"/>
        <dbReference type="ChEBI" id="CHEBI:30013"/>
        <dbReference type="ChEBI" id="CHEBI:30616"/>
        <dbReference type="ChEBI" id="CHEBI:61977"/>
        <dbReference type="ChEBI" id="CHEBI:456216"/>
        <dbReference type="EC" id="2.7.11.1"/>
    </reaction>
</comment>
<dbReference type="AlphaFoldDB" id="A0A5J9T905"/>
<feature type="domain" description="NAF" evidence="16">
    <location>
        <begin position="357"/>
        <end position="381"/>
    </location>
</feature>
<evidence type="ECO:0000256" key="3">
    <source>
        <dbReference type="ARBA" id="ARBA00022527"/>
    </source>
</evidence>
<feature type="binding site" evidence="12">
    <location>
        <position position="47"/>
    </location>
    <ligand>
        <name>ATP</name>
        <dbReference type="ChEBI" id="CHEBI:30616"/>
    </ligand>
</feature>
<name>A0A5J9T905_9POAL</name>
<dbReference type="SUPFAM" id="SSF56112">
    <property type="entry name" value="Protein kinase-like (PK-like)"/>
    <property type="match status" value="1"/>
</dbReference>
<dbReference type="FunFam" id="1.10.510.10:FF:000956">
    <property type="entry name" value="CAMK family protein kinase"/>
    <property type="match status" value="1"/>
</dbReference>
<feature type="region of interest" description="Disordered" evidence="14">
    <location>
        <begin position="290"/>
        <end position="336"/>
    </location>
</feature>
<evidence type="ECO:0000256" key="6">
    <source>
        <dbReference type="ARBA" id="ARBA00022777"/>
    </source>
</evidence>
<evidence type="ECO:0000313" key="18">
    <source>
        <dbReference type="Proteomes" id="UP000324897"/>
    </source>
</evidence>
<dbReference type="PROSITE" id="PS50816">
    <property type="entry name" value="NAF"/>
    <property type="match status" value="1"/>
</dbReference>
<dbReference type="InterPro" id="IPR018451">
    <property type="entry name" value="NAF/FISL_domain"/>
</dbReference>
<dbReference type="GO" id="GO:0005524">
    <property type="term" value="F:ATP binding"/>
    <property type="evidence" value="ECO:0007669"/>
    <property type="project" value="UniProtKB-UniRule"/>
</dbReference>
<dbReference type="Pfam" id="PF03822">
    <property type="entry name" value="NAF"/>
    <property type="match status" value="1"/>
</dbReference>
<dbReference type="Pfam" id="PF00069">
    <property type="entry name" value="Pkinase"/>
    <property type="match status" value="1"/>
</dbReference>
<feature type="non-terminal residue" evidence="17">
    <location>
        <position position="1"/>
    </location>
</feature>
<dbReference type="InterPro" id="IPR008271">
    <property type="entry name" value="Ser/Thr_kinase_AS"/>
</dbReference>
<feature type="domain" description="Protein kinase" evidence="15">
    <location>
        <begin position="18"/>
        <end position="274"/>
    </location>
</feature>
<dbReference type="InterPro" id="IPR004041">
    <property type="entry name" value="NAF_dom"/>
</dbReference>
<dbReference type="FunFam" id="3.30.200.20:FF:000042">
    <property type="entry name" value="Aurora kinase A"/>
    <property type="match status" value="1"/>
</dbReference>
<evidence type="ECO:0000256" key="9">
    <source>
        <dbReference type="ARBA" id="ARBA00047899"/>
    </source>
</evidence>
<keyword evidence="6" id="KW-0418">Kinase</keyword>
<dbReference type="PANTHER" id="PTHR43895">
    <property type="entry name" value="CALCIUM/CALMODULIN-DEPENDENT PROTEIN KINASE KINASE-RELATED"/>
    <property type="match status" value="1"/>
</dbReference>
<keyword evidence="8" id="KW-0464">Manganese</keyword>
<gene>
    <name evidence="17" type="ORF">EJB05_41171</name>
</gene>
<dbReference type="FunFam" id="3.30.310.80:FF:000005">
    <property type="entry name" value="Non-specific serine/threonine protein kinase"/>
    <property type="match status" value="1"/>
</dbReference>
<evidence type="ECO:0000256" key="8">
    <source>
        <dbReference type="ARBA" id="ARBA00023211"/>
    </source>
</evidence>
<evidence type="ECO:0000259" key="16">
    <source>
        <dbReference type="PROSITE" id="PS50816"/>
    </source>
</evidence>
<reference evidence="17 18" key="1">
    <citation type="journal article" date="2019" name="Sci. Rep.">
        <title>A high-quality genome of Eragrostis curvula grass provides insights into Poaceae evolution and supports new strategies to enhance forage quality.</title>
        <authorList>
            <person name="Carballo J."/>
            <person name="Santos B.A.C.M."/>
            <person name="Zappacosta D."/>
            <person name="Garbus I."/>
            <person name="Selva J.P."/>
            <person name="Gallo C.A."/>
            <person name="Diaz A."/>
            <person name="Albertini E."/>
            <person name="Caccamo M."/>
            <person name="Echenique V."/>
        </authorList>
    </citation>
    <scope>NUCLEOTIDE SEQUENCE [LARGE SCALE GENOMIC DNA]</scope>
    <source>
        <strain evidence="18">cv. Victoria</strain>
        <tissue evidence="17">Leaf</tissue>
    </source>
</reference>
<sequence length="493" mass="54437">MPIVGKEPPPPPLLMGRYVLGKLLGKGSFAKVYQARNVESGEEVAIKMMDKEHLSKSGAVQQQIMSEIDIMRRVRHPNVVRLHEVMANKKRIFVVMELVRGGSLYDYLAPGRGVGEPAARRVFQQLVSALEYCHSRGVYHRDIKPENILVDDKGEIKVADFGLSALADTKRQEALLHTVCGTPMYIAPEVLARRGYDGAVADVWACGIVLFVLVAGRLPFNHLDNAVMYRMICRCDYQCPSSFSASLVRLVRRLLCPNPARRITIPQIKQTAWFRRGFKEINFYIGNDDRPRSLGESAQREFDSDSDDDSTSSDDPSSPVAHRGGSRMHTSVSAPSLTSLEKDAAAAAAQVEPPRMRRPKSLNAFDIIASSPSFDLSGLFDEPGEQMRFVSAAPVPKIIAKLQEIAGHVSFTARTKEHQVSIEATRNGHRGALLISARIFELTPDLVMVKVSKKAGDTAEYRQFCDSELKPGLRGLVDGMPAPEDRVPAGESE</sequence>
<comment type="caution">
    <text evidence="17">The sequence shown here is derived from an EMBL/GenBank/DDBJ whole genome shotgun (WGS) entry which is preliminary data.</text>
</comment>
<dbReference type="InterPro" id="IPR000719">
    <property type="entry name" value="Prot_kinase_dom"/>
</dbReference>
<evidence type="ECO:0000259" key="15">
    <source>
        <dbReference type="PROSITE" id="PS50011"/>
    </source>
</evidence>
<dbReference type="EMBL" id="RWGY01000039">
    <property type="protein sequence ID" value="TVU07802.1"/>
    <property type="molecule type" value="Genomic_DNA"/>
</dbReference>
<dbReference type="SMART" id="SM00220">
    <property type="entry name" value="S_TKc"/>
    <property type="match status" value="1"/>
</dbReference>
<comment type="similarity">
    <text evidence="1">Belongs to the protein kinase superfamily. CAMK Ser/Thr protein kinase family. SNF1 subfamily.</text>
</comment>
<evidence type="ECO:0000256" key="4">
    <source>
        <dbReference type="ARBA" id="ARBA00022679"/>
    </source>
</evidence>
<evidence type="ECO:0000313" key="17">
    <source>
        <dbReference type="EMBL" id="TVU07802.1"/>
    </source>
</evidence>
<dbReference type="InterPro" id="IPR017441">
    <property type="entry name" value="Protein_kinase_ATP_BS"/>
</dbReference>
<organism evidence="17 18">
    <name type="scientific">Eragrostis curvula</name>
    <name type="common">weeping love grass</name>
    <dbReference type="NCBI Taxonomy" id="38414"/>
    <lineage>
        <taxon>Eukaryota</taxon>
        <taxon>Viridiplantae</taxon>
        <taxon>Streptophyta</taxon>
        <taxon>Embryophyta</taxon>
        <taxon>Tracheophyta</taxon>
        <taxon>Spermatophyta</taxon>
        <taxon>Magnoliopsida</taxon>
        <taxon>Liliopsida</taxon>
        <taxon>Poales</taxon>
        <taxon>Poaceae</taxon>
        <taxon>PACMAD clade</taxon>
        <taxon>Chloridoideae</taxon>
        <taxon>Eragrostideae</taxon>
        <taxon>Eragrostidinae</taxon>
        <taxon>Eragrostis</taxon>
    </lineage>
</organism>
<keyword evidence="7 12" id="KW-0067">ATP-binding</keyword>
<dbReference type="Gramene" id="TVU07802">
    <property type="protein sequence ID" value="TVU07802"/>
    <property type="gene ID" value="EJB05_41171"/>
</dbReference>
<keyword evidence="4" id="KW-0808">Transferase</keyword>
<dbReference type="GO" id="GO:0106310">
    <property type="term" value="F:protein serine kinase activity"/>
    <property type="evidence" value="ECO:0007669"/>
    <property type="project" value="RHEA"/>
</dbReference>
<keyword evidence="18" id="KW-1185">Reference proteome</keyword>
<feature type="compositionally biased region" description="Basic and acidic residues" evidence="14">
    <location>
        <begin position="290"/>
        <end position="303"/>
    </location>
</feature>
<dbReference type="Proteomes" id="UP000324897">
    <property type="component" value="Chromosome 3"/>
</dbReference>
<keyword evidence="3 13" id="KW-0723">Serine/threonine-protein kinase</keyword>
<dbReference type="PROSITE" id="PS00107">
    <property type="entry name" value="PROTEIN_KINASE_ATP"/>
    <property type="match status" value="1"/>
</dbReference>
<protein>
    <recommendedName>
        <fullName evidence="2">non-specific serine/threonine protein kinase</fullName>
        <ecNumber evidence="2">2.7.11.1</ecNumber>
    </recommendedName>
</protein>
<dbReference type="InterPro" id="IPR011009">
    <property type="entry name" value="Kinase-like_dom_sf"/>
</dbReference>
<dbReference type="PROSITE" id="PS50011">
    <property type="entry name" value="PROTEIN_KINASE_DOM"/>
    <property type="match status" value="1"/>
</dbReference>
<evidence type="ECO:0000256" key="5">
    <source>
        <dbReference type="ARBA" id="ARBA00022741"/>
    </source>
</evidence>
<comment type="function">
    <text evidence="11">CIPK serine-threonine protein kinases interact with CBL proteins. Binding of a CBL protein to the regulatory NAF domain of CIPK protein lead to the activation of the kinase in a calcium-dependent manner.</text>
</comment>
<dbReference type="EC" id="2.7.11.1" evidence="2"/>
<dbReference type="Gene3D" id="1.10.510.10">
    <property type="entry name" value="Transferase(Phosphotransferase) domain 1"/>
    <property type="match status" value="1"/>
</dbReference>
<dbReference type="PANTHER" id="PTHR43895:SF4">
    <property type="entry name" value="CBL-INTERACTING PROTEIN KINASE 25"/>
    <property type="match status" value="1"/>
</dbReference>
<dbReference type="GO" id="GO:0004674">
    <property type="term" value="F:protein serine/threonine kinase activity"/>
    <property type="evidence" value="ECO:0007669"/>
    <property type="project" value="UniProtKB-KW"/>
</dbReference>